<dbReference type="InterPro" id="IPR014729">
    <property type="entry name" value="Rossmann-like_a/b/a_fold"/>
</dbReference>
<keyword evidence="4" id="KW-0061">Asparagine biosynthesis</keyword>
<evidence type="ECO:0000256" key="2">
    <source>
        <dbReference type="ARBA" id="ARBA00005752"/>
    </source>
</evidence>
<sequence length="646" mass="74072">MSAILGIHNHHQGQISSDEYHMLTEVLHSYQVDTISSWMKDTTLLLCGEKRFLPDEYYQTMPYVDESSGLVITADVILDNREELCERLGVSAARRIFISDCELILLSYQKWGANAPRYMIGDYAFVIWDQRTQTMFGARDHFGNRTLYYTRTSNQFAFSTMIRPLLRLQGVRGTIRESWLAQYLAIPIVLDSVDCGETVYEDIDQLPPAHRFTFVAGNLTVSRYASFVLPEPLKLRSDGEYEEAFLDVFSQAVKSKLRTNRQIGAHLSGGLDSGSVVSLAARELNGVNRTLHTFSYIPPDDFVDWTSRGRLADERPYIHETVRHVGSNISDHYLNFPEKSSYTEIDDWLSLMEMPYKFGENSFWAKGICEEAARQDVGILLTGGRGNHTISWGSAVHYYAYLLKQFRFMRLNQELKHFGRIMGMGRKQLVPIVSRLAMPILEKIQSRGTASEDPQLIHPDFARSTKVFERLKSSDVGINGFSQDIRDERMRYFNVPSVSSMQGTVATKLSLRLGVLERDPTIDPRVVQFCLSVPLEQYVQQGMDRALIRRAMKDRLPDQIRLNQRTRGIQASDWVHRILPDWDRFVEELEAISRDSRVAGLLNQQQMLKSLDKVRGKLGPELAFDPDMRLLLRCIVIHRFLSNQIA</sequence>
<keyword evidence="4" id="KW-0028">Amino-acid biosynthesis</keyword>
<evidence type="ECO:0000256" key="1">
    <source>
        <dbReference type="ARBA" id="ARBA00005187"/>
    </source>
</evidence>
<reference evidence="7 8" key="1">
    <citation type="submission" date="2020-09" db="EMBL/GenBank/DDBJ databases">
        <title>Paenibacillus sp. strain PR3 16S rRNA gene Genome sequencing and assembly.</title>
        <authorList>
            <person name="Kim J."/>
        </authorList>
    </citation>
    <scope>NUCLEOTIDE SEQUENCE [LARGE SCALE GENOMIC DNA]</scope>
    <source>
        <strain evidence="7 8">PR3</strain>
    </source>
</reference>
<comment type="similarity">
    <text evidence="2">Belongs to the asparagine synthetase family.</text>
</comment>
<evidence type="ECO:0000259" key="6">
    <source>
        <dbReference type="PROSITE" id="PS51278"/>
    </source>
</evidence>
<protein>
    <recommendedName>
        <fullName evidence="3">asparagine synthase (glutamine-hydrolyzing)</fullName>
        <ecNumber evidence="3">6.3.5.4</ecNumber>
    </recommendedName>
</protein>
<dbReference type="InterPro" id="IPR051786">
    <property type="entry name" value="ASN_synthetase/amidase"/>
</dbReference>
<comment type="pathway">
    <text evidence="1">Amino-acid biosynthesis; L-asparagine biosynthesis; L-asparagine from L-aspartate (L-Gln route): step 1/1.</text>
</comment>
<dbReference type="CDD" id="cd00712">
    <property type="entry name" value="AsnB"/>
    <property type="match status" value="1"/>
</dbReference>
<gene>
    <name evidence="7" type="ORF">H8B09_22250</name>
</gene>
<dbReference type="PROSITE" id="PS51278">
    <property type="entry name" value="GATASE_TYPE_2"/>
    <property type="match status" value="1"/>
</dbReference>
<evidence type="ECO:0000256" key="3">
    <source>
        <dbReference type="ARBA" id="ARBA00012737"/>
    </source>
</evidence>
<dbReference type="Gene3D" id="3.40.50.620">
    <property type="entry name" value="HUPs"/>
    <property type="match status" value="2"/>
</dbReference>
<dbReference type="SUPFAM" id="SSF52402">
    <property type="entry name" value="Adenine nucleotide alpha hydrolases-like"/>
    <property type="match status" value="1"/>
</dbReference>
<dbReference type="Pfam" id="PF13537">
    <property type="entry name" value="GATase_7"/>
    <property type="match status" value="1"/>
</dbReference>
<dbReference type="Pfam" id="PF00733">
    <property type="entry name" value="Asn_synthase"/>
    <property type="match status" value="1"/>
</dbReference>
<dbReference type="InterPro" id="IPR029055">
    <property type="entry name" value="Ntn_hydrolases_N"/>
</dbReference>
<dbReference type="InterPro" id="IPR001962">
    <property type="entry name" value="Asn_synthase"/>
</dbReference>
<proteinExistence type="inferred from homology"/>
<dbReference type="Gene3D" id="3.60.20.10">
    <property type="entry name" value="Glutamine Phosphoribosylpyrophosphate, subunit 1, domain 1"/>
    <property type="match status" value="1"/>
</dbReference>
<dbReference type="Proteomes" id="UP000609346">
    <property type="component" value="Unassembled WGS sequence"/>
</dbReference>
<dbReference type="PANTHER" id="PTHR43284">
    <property type="entry name" value="ASPARAGINE SYNTHETASE (GLUTAMINE-HYDROLYZING)"/>
    <property type="match status" value="1"/>
</dbReference>
<organism evidence="7 8">
    <name type="scientific">Paenibacillus terricola</name>
    <dbReference type="NCBI Taxonomy" id="2763503"/>
    <lineage>
        <taxon>Bacteria</taxon>
        <taxon>Bacillati</taxon>
        <taxon>Bacillota</taxon>
        <taxon>Bacilli</taxon>
        <taxon>Bacillales</taxon>
        <taxon>Paenibacillaceae</taxon>
        <taxon>Paenibacillus</taxon>
    </lineage>
</organism>
<comment type="catalytic activity">
    <reaction evidence="5">
        <text>L-aspartate + L-glutamine + ATP + H2O = L-asparagine + L-glutamate + AMP + diphosphate + H(+)</text>
        <dbReference type="Rhea" id="RHEA:12228"/>
        <dbReference type="ChEBI" id="CHEBI:15377"/>
        <dbReference type="ChEBI" id="CHEBI:15378"/>
        <dbReference type="ChEBI" id="CHEBI:29985"/>
        <dbReference type="ChEBI" id="CHEBI:29991"/>
        <dbReference type="ChEBI" id="CHEBI:30616"/>
        <dbReference type="ChEBI" id="CHEBI:33019"/>
        <dbReference type="ChEBI" id="CHEBI:58048"/>
        <dbReference type="ChEBI" id="CHEBI:58359"/>
        <dbReference type="ChEBI" id="CHEBI:456215"/>
        <dbReference type="EC" id="6.3.5.4"/>
    </reaction>
</comment>
<evidence type="ECO:0000256" key="4">
    <source>
        <dbReference type="ARBA" id="ARBA00022888"/>
    </source>
</evidence>
<evidence type="ECO:0000313" key="7">
    <source>
        <dbReference type="EMBL" id="MBD3921506.1"/>
    </source>
</evidence>
<comment type="caution">
    <text evidence="7">The sequence shown here is derived from an EMBL/GenBank/DDBJ whole genome shotgun (WGS) entry which is preliminary data.</text>
</comment>
<keyword evidence="8" id="KW-1185">Reference proteome</keyword>
<feature type="domain" description="Glutamine amidotransferase type-2" evidence="6">
    <location>
        <begin position="2"/>
        <end position="217"/>
    </location>
</feature>
<evidence type="ECO:0000313" key="8">
    <source>
        <dbReference type="Proteomes" id="UP000609346"/>
    </source>
</evidence>
<dbReference type="PANTHER" id="PTHR43284:SF1">
    <property type="entry name" value="ASPARAGINE SYNTHETASE"/>
    <property type="match status" value="1"/>
</dbReference>
<dbReference type="EC" id="6.3.5.4" evidence="3"/>
<dbReference type="RefSeq" id="WP_191205806.1">
    <property type="nucleotide sequence ID" value="NZ_JACXZA010000006.1"/>
</dbReference>
<name>A0ABR8MZZ0_9BACL</name>
<evidence type="ECO:0000256" key="5">
    <source>
        <dbReference type="ARBA" id="ARBA00048741"/>
    </source>
</evidence>
<dbReference type="EMBL" id="JACXZA010000006">
    <property type="protein sequence ID" value="MBD3921506.1"/>
    <property type="molecule type" value="Genomic_DNA"/>
</dbReference>
<dbReference type="InterPro" id="IPR017932">
    <property type="entry name" value="GATase_2_dom"/>
</dbReference>
<dbReference type="InterPro" id="IPR033738">
    <property type="entry name" value="AsnB_N"/>
</dbReference>
<accession>A0ABR8MZZ0</accession>
<dbReference type="SUPFAM" id="SSF56235">
    <property type="entry name" value="N-terminal nucleophile aminohydrolases (Ntn hydrolases)"/>
    <property type="match status" value="1"/>
</dbReference>